<feature type="transmembrane region" description="Helical" evidence="1">
    <location>
        <begin position="97"/>
        <end position="116"/>
    </location>
</feature>
<evidence type="ECO:0000313" key="2">
    <source>
        <dbReference type="EMBL" id="KAK6920812.1"/>
    </source>
</evidence>
<feature type="non-terminal residue" evidence="2">
    <location>
        <position position="1"/>
    </location>
</feature>
<dbReference type="EMBL" id="JBAMMX010000020">
    <property type="protein sequence ID" value="KAK6920812.1"/>
    <property type="molecule type" value="Genomic_DNA"/>
</dbReference>
<keyword evidence="1" id="KW-1133">Transmembrane helix</keyword>
<dbReference type="AlphaFoldDB" id="A0AAN8V1C9"/>
<keyword evidence="1" id="KW-0812">Transmembrane</keyword>
<protein>
    <submittedName>
        <fullName evidence="2">Uncharacterized protein</fullName>
    </submittedName>
</protein>
<sequence length="166" mass="17797">TGAFLAMAMLGKIDQNLAPKGISITIAPLGAVCAVLFATPSSPAARVLSLSLIYEIPDTMCSWLKLDVQPWELWHFLSMGVVAFSLFGPGWLARSTALAASIAFMIYTAASLPILFIDAAKLHRLNFWYALFPGATGCILLCLIVSLLAIKPSLFLPVLLPSNMLS</sequence>
<dbReference type="Proteomes" id="UP001370490">
    <property type="component" value="Unassembled WGS sequence"/>
</dbReference>
<feature type="transmembrane region" description="Helical" evidence="1">
    <location>
        <begin position="73"/>
        <end position="92"/>
    </location>
</feature>
<organism evidence="2 3">
    <name type="scientific">Dillenia turbinata</name>
    <dbReference type="NCBI Taxonomy" id="194707"/>
    <lineage>
        <taxon>Eukaryota</taxon>
        <taxon>Viridiplantae</taxon>
        <taxon>Streptophyta</taxon>
        <taxon>Embryophyta</taxon>
        <taxon>Tracheophyta</taxon>
        <taxon>Spermatophyta</taxon>
        <taxon>Magnoliopsida</taxon>
        <taxon>eudicotyledons</taxon>
        <taxon>Gunneridae</taxon>
        <taxon>Pentapetalae</taxon>
        <taxon>Dilleniales</taxon>
        <taxon>Dilleniaceae</taxon>
        <taxon>Dillenia</taxon>
    </lineage>
</organism>
<keyword evidence="1" id="KW-0472">Membrane</keyword>
<feature type="transmembrane region" description="Helical" evidence="1">
    <location>
        <begin position="21"/>
        <end position="39"/>
    </location>
</feature>
<dbReference type="PANTHER" id="PTHR33741">
    <property type="entry name" value="TRANSMEMBRANE PROTEIN DDB_G0269096-RELATED"/>
    <property type="match status" value="1"/>
</dbReference>
<accession>A0AAN8V1C9</accession>
<feature type="transmembrane region" description="Helical" evidence="1">
    <location>
        <begin position="128"/>
        <end position="150"/>
    </location>
</feature>
<reference evidence="2 3" key="1">
    <citation type="submission" date="2023-12" db="EMBL/GenBank/DDBJ databases">
        <title>A high-quality genome assembly for Dillenia turbinata (Dilleniales).</title>
        <authorList>
            <person name="Chanderbali A."/>
        </authorList>
    </citation>
    <scope>NUCLEOTIDE SEQUENCE [LARGE SCALE GENOMIC DNA]</scope>
    <source>
        <strain evidence="2">LSX21</strain>
        <tissue evidence="2">Leaf</tissue>
    </source>
</reference>
<dbReference type="PANTHER" id="PTHR33741:SF1">
    <property type="entry name" value="HPP FAMILY PROTEIN, EXPRESSED"/>
    <property type="match status" value="1"/>
</dbReference>
<dbReference type="InterPro" id="IPR007065">
    <property type="entry name" value="HPP"/>
</dbReference>
<gene>
    <name evidence="2" type="ORF">RJ641_014490</name>
</gene>
<proteinExistence type="predicted"/>
<evidence type="ECO:0000256" key="1">
    <source>
        <dbReference type="SAM" id="Phobius"/>
    </source>
</evidence>
<comment type="caution">
    <text evidence="2">The sequence shown here is derived from an EMBL/GenBank/DDBJ whole genome shotgun (WGS) entry which is preliminary data.</text>
</comment>
<keyword evidence="3" id="KW-1185">Reference proteome</keyword>
<evidence type="ECO:0000313" key="3">
    <source>
        <dbReference type="Proteomes" id="UP001370490"/>
    </source>
</evidence>
<name>A0AAN8V1C9_9MAGN</name>